<gene>
    <name evidence="2" type="ORF">NX780_11045</name>
</gene>
<organism evidence="2 3">
    <name type="scientific">Massilia agri</name>
    <dbReference type="NCBI Taxonomy" id="1886785"/>
    <lineage>
        <taxon>Bacteria</taxon>
        <taxon>Pseudomonadati</taxon>
        <taxon>Pseudomonadota</taxon>
        <taxon>Betaproteobacteria</taxon>
        <taxon>Burkholderiales</taxon>
        <taxon>Oxalobacteraceae</taxon>
        <taxon>Telluria group</taxon>
        <taxon>Massilia</taxon>
    </lineage>
</organism>
<evidence type="ECO:0000259" key="1">
    <source>
        <dbReference type="Pfam" id="PF06722"/>
    </source>
</evidence>
<accession>A0ABT2AKW0</accession>
<keyword evidence="3" id="KW-1185">Reference proteome</keyword>
<comment type="caution">
    <text evidence="2">The sequence shown here is derived from an EMBL/GenBank/DDBJ whole genome shotgun (WGS) entry which is preliminary data.</text>
</comment>
<dbReference type="Pfam" id="PF06722">
    <property type="entry name" value="EryCIII-like_C"/>
    <property type="match status" value="1"/>
</dbReference>
<dbReference type="InterPro" id="IPR010610">
    <property type="entry name" value="EryCIII-like_C"/>
</dbReference>
<dbReference type="SUPFAM" id="SSF53756">
    <property type="entry name" value="UDP-Glycosyltransferase/glycogen phosphorylase"/>
    <property type="match status" value="1"/>
</dbReference>
<evidence type="ECO:0000313" key="2">
    <source>
        <dbReference type="EMBL" id="MCS0596887.1"/>
    </source>
</evidence>
<proteinExistence type="predicted"/>
<dbReference type="RefSeq" id="WP_258827916.1">
    <property type="nucleotide sequence ID" value="NZ_JANUHA010000006.1"/>
</dbReference>
<sequence>MAWPDGSGPRVFAYLRASQAGSREALAALLRRGCRVLCYMPEVASGAQAPITNPLLRFARAPVSMPAALATCELVVCHAGEATTAQALLAGRPLLMLPVSAESYLMARRVAEIGAGINASGPQDWDGFVRDLLQAPGYRDAAGAFARRHAGFDAARRAEALADRFEEMVRRR</sequence>
<reference evidence="2 3" key="1">
    <citation type="submission" date="2022-08" db="EMBL/GenBank/DDBJ databases">
        <title>Reclassification of Massilia species as members of the genera Telluria, Duganella, Pseudoduganella, Mokoshia gen. nov. and Zemynaea gen. nov. using orthogonal and non-orthogonal genome-based approaches.</title>
        <authorList>
            <person name="Bowman J.P."/>
        </authorList>
    </citation>
    <scope>NUCLEOTIDE SEQUENCE [LARGE SCALE GENOMIC DNA]</scope>
    <source>
        <strain evidence="2 3">JCM 31661</strain>
    </source>
</reference>
<name>A0ABT2AKW0_9BURK</name>
<evidence type="ECO:0000313" key="3">
    <source>
        <dbReference type="Proteomes" id="UP001206572"/>
    </source>
</evidence>
<dbReference type="Gene3D" id="3.40.50.2000">
    <property type="entry name" value="Glycogen Phosphorylase B"/>
    <property type="match status" value="1"/>
</dbReference>
<feature type="domain" description="Erythromycin biosynthesis protein CIII-like C-terminal" evidence="1">
    <location>
        <begin position="63"/>
        <end position="143"/>
    </location>
</feature>
<dbReference type="EMBL" id="JANUHA010000006">
    <property type="protein sequence ID" value="MCS0596887.1"/>
    <property type="molecule type" value="Genomic_DNA"/>
</dbReference>
<protein>
    <recommendedName>
        <fullName evidence="1">Erythromycin biosynthesis protein CIII-like C-terminal domain-containing protein</fullName>
    </recommendedName>
</protein>
<dbReference type="Proteomes" id="UP001206572">
    <property type="component" value="Unassembled WGS sequence"/>
</dbReference>